<protein>
    <submittedName>
        <fullName evidence="2">Uncharacterized protein</fullName>
    </submittedName>
</protein>
<dbReference type="STRING" id="265719.SAMN04488509_102172"/>
<evidence type="ECO:0000313" key="2">
    <source>
        <dbReference type="EMBL" id="SDD36530.1"/>
    </source>
</evidence>
<keyword evidence="3" id="KW-1185">Reference proteome</keyword>
<reference evidence="2 3" key="1">
    <citation type="submission" date="2016-10" db="EMBL/GenBank/DDBJ databases">
        <authorList>
            <person name="de Groot N.N."/>
        </authorList>
    </citation>
    <scope>NUCLEOTIDE SEQUENCE [LARGE SCALE GENOMIC DNA]</scope>
    <source>
        <strain evidence="2 3">DSM 16957</strain>
    </source>
</reference>
<dbReference type="Proteomes" id="UP000199603">
    <property type="component" value="Unassembled WGS sequence"/>
</dbReference>
<dbReference type="AlphaFoldDB" id="A0A1G6U570"/>
<keyword evidence="1" id="KW-0732">Signal</keyword>
<evidence type="ECO:0000313" key="3">
    <source>
        <dbReference type="Proteomes" id="UP000199603"/>
    </source>
</evidence>
<evidence type="ECO:0000256" key="1">
    <source>
        <dbReference type="SAM" id="SignalP"/>
    </source>
</evidence>
<dbReference type="RefSeq" id="WP_091239878.1">
    <property type="nucleotide sequence ID" value="NZ_FNAG01000002.1"/>
</dbReference>
<gene>
    <name evidence="2" type="ORF">SAMN04488509_102172</name>
</gene>
<feature type="signal peptide" evidence="1">
    <location>
        <begin position="1"/>
        <end position="20"/>
    </location>
</feature>
<sequence length="248" mass="26538">MFLRSLLLLSCCAYSSFALADAPRAPAPTPDCLDARQVDRLYPVSPWQLAVVQADGRRFRVELDSACPVVLEDAAKLSLLSQEGWACGGPREFIVDANTGTACAIAALAPADAREFAALLREAGQGDDVRLAPLEVKAKAPRGFRGSHDHCFAARHVRGWSESGEALEVEVAARRSGGNLRYRVELDETCPDLGRAITVAFRSGTDNGVICGHAGDRVELMDVGLIPVAPLGSRCAIREVFPIAQVAR</sequence>
<proteinExistence type="predicted"/>
<organism evidence="2 3">
    <name type="scientific">Aquimonas voraii</name>
    <dbReference type="NCBI Taxonomy" id="265719"/>
    <lineage>
        <taxon>Bacteria</taxon>
        <taxon>Pseudomonadati</taxon>
        <taxon>Pseudomonadota</taxon>
        <taxon>Gammaproteobacteria</taxon>
        <taxon>Lysobacterales</taxon>
        <taxon>Lysobacteraceae</taxon>
        <taxon>Aquimonas</taxon>
    </lineage>
</organism>
<dbReference type="OrthoDB" id="5998574at2"/>
<name>A0A1G6U570_9GAMM</name>
<feature type="chain" id="PRO_5011689363" evidence="1">
    <location>
        <begin position="21"/>
        <end position="248"/>
    </location>
</feature>
<accession>A0A1G6U570</accession>
<dbReference type="EMBL" id="FNAG01000002">
    <property type="protein sequence ID" value="SDD36530.1"/>
    <property type="molecule type" value="Genomic_DNA"/>
</dbReference>